<feature type="coiled-coil region" evidence="6">
    <location>
        <begin position="81"/>
        <end position="118"/>
    </location>
</feature>
<dbReference type="GO" id="GO:0008017">
    <property type="term" value="F:microtubule binding"/>
    <property type="evidence" value="ECO:0007669"/>
    <property type="project" value="InterPro"/>
</dbReference>
<feature type="domain" description="Kinesin motor" evidence="8">
    <location>
        <begin position="136"/>
        <end position="446"/>
    </location>
</feature>
<dbReference type="AlphaFoldDB" id="A0A3Q2ZHG7"/>
<dbReference type="STRING" id="109280.ENSHCOP00000025778"/>
<keyword evidence="5" id="KW-0505">Motor protein</keyword>
<dbReference type="PANTHER" id="PTHR47972">
    <property type="entry name" value="KINESIN-LIKE PROTEIN KLP-3"/>
    <property type="match status" value="1"/>
</dbReference>
<evidence type="ECO:0000256" key="4">
    <source>
        <dbReference type="ARBA" id="ARBA00023212"/>
    </source>
</evidence>
<evidence type="ECO:0000256" key="3">
    <source>
        <dbReference type="ARBA" id="ARBA00022840"/>
    </source>
</evidence>
<protein>
    <recommendedName>
        <fullName evidence="8">Kinesin motor domain-containing protein</fullName>
    </recommendedName>
</protein>
<reference evidence="9" key="2">
    <citation type="submission" date="2025-09" db="UniProtKB">
        <authorList>
            <consortium name="Ensembl"/>
        </authorList>
    </citation>
    <scope>IDENTIFICATION</scope>
</reference>
<dbReference type="OMA" id="FFFDKVY"/>
<dbReference type="PROSITE" id="PS50067">
    <property type="entry name" value="KINESIN_MOTOR_2"/>
    <property type="match status" value="1"/>
</dbReference>
<keyword evidence="2 5" id="KW-0547">Nucleotide-binding</keyword>
<dbReference type="GeneTree" id="ENSGT00940000167703"/>
<evidence type="ECO:0000256" key="5">
    <source>
        <dbReference type="PROSITE-ProRule" id="PRU00283"/>
    </source>
</evidence>
<evidence type="ECO:0000256" key="1">
    <source>
        <dbReference type="ARBA" id="ARBA00004245"/>
    </source>
</evidence>
<keyword evidence="6" id="KW-0175">Coiled coil</keyword>
<dbReference type="Proteomes" id="UP000264820">
    <property type="component" value="Unplaced"/>
</dbReference>
<dbReference type="GO" id="GO:0005524">
    <property type="term" value="F:ATP binding"/>
    <property type="evidence" value="ECO:0007669"/>
    <property type="project" value="UniProtKB-UniRule"/>
</dbReference>
<name>A0A3Q2ZHG7_HIPCM</name>
<evidence type="ECO:0000256" key="2">
    <source>
        <dbReference type="ARBA" id="ARBA00022741"/>
    </source>
</evidence>
<dbReference type="InterPro" id="IPR001752">
    <property type="entry name" value="Kinesin_motor_dom"/>
</dbReference>
<dbReference type="GO" id="GO:0003777">
    <property type="term" value="F:microtubule motor activity"/>
    <property type="evidence" value="ECO:0007669"/>
    <property type="project" value="InterPro"/>
</dbReference>
<evidence type="ECO:0000313" key="9">
    <source>
        <dbReference type="Ensembl" id="ENSHCOP00000025778.1"/>
    </source>
</evidence>
<dbReference type="SMART" id="SM00129">
    <property type="entry name" value="KISc"/>
    <property type="match status" value="1"/>
</dbReference>
<keyword evidence="4" id="KW-0963">Cytoplasm</keyword>
<dbReference type="Ensembl" id="ENSHCOT00000027176.1">
    <property type="protein sequence ID" value="ENSHCOP00000025778.1"/>
    <property type="gene ID" value="ENSHCOG00000016188.1"/>
</dbReference>
<dbReference type="InterPro" id="IPR027417">
    <property type="entry name" value="P-loop_NTPase"/>
</dbReference>
<feature type="compositionally biased region" description="Polar residues" evidence="7">
    <location>
        <begin position="19"/>
        <end position="35"/>
    </location>
</feature>
<dbReference type="Pfam" id="PF00225">
    <property type="entry name" value="Kinesin"/>
    <property type="match status" value="1"/>
</dbReference>
<reference evidence="9" key="1">
    <citation type="submission" date="2025-08" db="UniProtKB">
        <authorList>
            <consortium name="Ensembl"/>
        </authorList>
    </citation>
    <scope>IDENTIFICATION</scope>
</reference>
<dbReference type="InterPro" id="IPR027640">
    <property type="entry name" value="Kinesin-like_fam"/>
</dbReference>
<evidence type="ECO:0000256" key="6">
    <source>
        <dbReference type="SAM" id="Coils"/>
    </source>
</evidence>
<dbReference type="InterPro" id="IPR036961">
    <property type="entry name" value="Kinesin_motor_dom_sf"/>
</dbReference>
<dbReference type="PANTHER" id="PTHR47972:SF65">
    <property type="entry name" value="KINESIN-LIKE PROTEIN"/>
    <property type="match status" value="1"/>
</dbReference>
<comment type="subcellular location">
    <subcellularLocation>
        <location evidence="1">Cytoplasm</location>
        <location evidence="1">Cytoskeleton</location>
    </subcellularLocation>
</comment>
<dbReference type="Gene3D" id="3.40.850.10">
    <property type="entry name" value="Kinesin motor domain"/>
    <property type="match status" value="1"/>
</dbReference>
<feature type="binding site" evidence="5">
    <location>
        <begin position="212"/>
        <end position="219"/>
    </location>
    <ligand>
        <name>ATP</name>
        <dbReference type="ChEBI" id="CHEBI:30616"/>
    </ligand>
</feature>
<organism evidence="9 10">
    <name type="scientific">Hippocampus comes</name>
    <name type="common">Tiger tail seahorse</name>
    <dbReference type="NCBI Taxonomy" id="109280"/>
    <lineage>
        <taxon>Eukaryota</taxon>
        <taxon>Metazoa</taxon>
        <taxon>Chordata</taxon>
        <taxon>Craniata</taxon>
        <taxon>Vertebrata</taxon>
        <taxon>Euteleostomi</taxon>
        <taxon>Actinopterygii</taxon>
        <taxon>Neopterygii</taxon>
        <taxon>Teleostei</taxon>
        <taxon>Neoteleostei</taxon>
        <taxon>Acanthomorphata</taxon>
        <taxon>Syngnathiaria</taxon>
        <taxon>Syngnathiformes</taxon>
        <taxon>Syngnathoidei</taxon>
        <taxon>Syngnathidae</taxon>
        <taxon>Hippocampus</taxon>
    </lineage>
</organism>
<dbReference type="SUPFAM" id="SSF52540">
    <property type="entry name" value="P-loop containing nucleoside triphosphate hydrolases"/>
    <property type="match status" value="1"/>
</dbReference>
<dbReference type="GO" id="GO:0015630">
    <property type="term" value="C:microtubule cytoskeleton"/>
    <property type="evidence" value="ECO:0007669"/>
    <property type="project" value="TreeGrafter"/>
</dbReference>
<keyword evidence="4" id="KW-0206">Cytoskeleton</keyword>
<dbReference type="PRINTS" id="PR00380">
    <property type="entry name" value="KINESINHEAVY"/>
</dbReference>
<dbReference type="GO" id="GO:0007018">
    <property type="term" value="P:microtubule-based movement"/>
    <property type="evidence" value="ECO:0007669"/>
    <property type="project" value="InterPro"/>
</dbReference>
<evidence type="ECO:0000259" key="8">
    <source>
        <dbReference type="PROSITE" id="PS50067"/>
    </source>
</evidence>
<comment type="similarity">
    <text evidence="5">Belongs to the TRAFAC class myosin-kinesin ATPase superfamily. Kinesin family.</text>
</comment>
<accession>A0A3Q2ZHG7</accession>
<evidence type="ECO:0000256" key="7">
    <source>
        <dbReference type="SAM" id="MobiDB-lite"/>
    </source>
</evidence>
<keyword evidence="3 5" id="KW-0067">ATP-binding</keyword>
<sequence length="464" mass="50689">ALPMPSVCDQSTFRPILKQCTSSPSGLRPATSHQRPTGGGTTNTTTSKPAGDPDRLRRAGELARELKVSAKQLRSWLVLTLSDLKNALTQTEDVLKKMAEAQRRADSEAQTMRSLYQKEALERRTLYNKLLELQGNVRVFCRCRNITRPGTTSCLDQYDQQEVTLIHKNTRKKFFFDKVYGPISTQEEVFAGMVPLITSCADGYNVCILAYGQTGSGKTFTMMGTKDKPGVNVRWVGPDSVTFWGSGCTQISMLEIYNDTLNDLLAKNPTASSTLDIRVQGKFVSVPGLTHVEVRTEDDIINVMDTGEKNRKMAATKMNIHSSRSHLLVALEVCGNDSLSGESTRGTLTLGDLAGSERISRTEAEGPRLVEAAAINKSLTALGQVFAALKSNALHVPFRNCKLTHLLQPSLSGDAKCCVFVNVSPEAKDEVETLSTLQFGSSIRHVALGKATKNLTPTKGNKTK</sequence>
<keyword evidence="10" id="KW-1185">Reference proteome</keyword>
<proteinExistence type="inferred from homology"/>
<evidence type="ECO:0000313" key="10">
    <source>
        <dbReference type="Proteomes" id="UP000264820"/>
    </source>
</evidence>
<feature type="region of interest" description="Disordered" evidence="7">
    <location>
        <begin position="19"/>
        <end position="54"/>
    </location>
</feature>